<organism evidence="2 3">
    <name type="scientific">Caldicellulosiruptor changbaiensis</name>
    <dbReference type="NCBI Taxonomy" id="1222016"/>
    <lineage>
        <taxon>Bacteria</taxon>
        <taxon>Bacillati</taxon>
        <taxon>Bacillota</taxon>
        <taxon>Bacillota incertae sedis</taxon>
        <taxon>Caldicellulosiruptorales</taxon>
        <taxon>Caldicellulosiruptoraceae</taxon>
        <taxon>Caldicellulosiruptor</taxon>
    </lineage>
</organism>
<sequence length="452" mass="52503">MPYINEFSNKISHERIIKNPKVIEKLKEFKISYEIPALQTNDIIKLFQQIETKEASQKIKFVFTVDSSYVEVPLNNNIPSATVGIVNFSVSIVDLEKKYSLSKSEFIDPQKFNDMFNSSLLTFVTPGHNVILKEDLSTIQSIRLSIFEFFSQKPFNNLSLLDTLKDILKSKDDKISFLCPNPDCHTNIDWDLKNSNDYIDNCPRCGERIYLSDWLRLHEAVDEELGTGSILSRFSQASEHLIVLNLLQTIMNNQFLNNLLENIAFIIDGPLAIYGQPAKLHAYILRYLHQLRDKGFIYFGVIKSGRLKDHFTILEERLKQQGINIPYNSFMLVNDEYRFKYIQRRPKQNKYFGIEVLYGQDFLFYSDKGKKYVISLPYPVPEKTDLAFKEYIFNHKAYVTLPIVLDLLNRISIDLYEDAVLPIALAHKFASISLNPGIKILEIFTKNYIQQQ</sequence>
<dbReference type="SMART" id="SM00933">
    <property type="entry name" value="NurA"/>
    <property type="match status" value="1"/>
</dbReference>
<proteinExistence type="predicted"/>
<evidence type="ECO:0000259" key="1">
    <source>
        <dbReference type="SMART" id="SM00933"/>
    </source>
</evidence>
<protein>
    <submittedName>
        <fullName evidence="2">DNA double-strand break repair nuclease NurA</fullName>
    </submittedName>
</protein>
<reference evidence="2 3" key="1">
    <citation type="submission" date="2018-12" db="EMBL/GenBank/DDBJ databases">
        <title>Genome sequence from the cellulolytic species, Caldicellulosiruptor changbaiensis.</title>
        <authorList>
            <person name="Blumer-Schuette S.E."/>
            <person name="Mendoza C."/>
        </authorList>
    </citation>
    <scope>NUCLEOTIDE SEQUENCE [LARGE SCALE GENOMIC DNA]</scope>
    <source>
        <strain evidence="2 3">CBS-Z</strain>
    </source>
</reference>
<evidence type="ECO:0000313" key="2">
    <source>
        <dbReference type="EMBL" id="AZT91564.1"/>
    </source>
</evidence>
<dbReference type="AlphaFoldDB" id="A0A3T0D947"/>
<evidence type="ECO:0000313" key="3">
    <source>
        <dbReference type="Proteomes" id="UP000282930"/>
    </source>
</evidence>
<dbReference type="Proteomes" id="UP000282930">
    <property type="component" value="Chromosome"/>
</dbReference>
<accession>A0A3T0D947</accession>
<dbReference type="EMBL" id="CP034791">
    <property type="protein sequence ID" value="AZT91564.1"/>
    <property type="molecule type" value="Genomic_DNA"/>
</dbReference>
<name>A0A3T0D947_9FIRM</name>
<keyword evidence="3" id="KW-1185">Reference proteome</keyword>
<feature type="domain" description="NurA" evidence="1">
    <location>
        <begin position="60"/>
        <end position="414"/>
    </location>
</feature>
<dbReference type="InterPro" id="IPR018977">
    <property type="entry name" value="NurA_domain"/>
</dbReference>
<dbReference type="KEGG" id="ccha:ELD05_13750"/>
<gene>
    <name evidence="2" type="ORF">ELD05_13750</name>
</gene>